<evidence type="ECO:0000313" key="3">
    <source>
        <dbReference type="Proteomes" id="UP000499080"/>
    </source>
</evidence>
<proteinExistence type="predicted"/>
<dbReference type="AlphaFoldDB" id="A0A4Y2T0X1"/>
<evidence type="ECO:0000313" key="1">
    <source>
        <dbReference type="EMBL" id="GBN94151.1"/>
    </source>
</evidence>
<accession>A0A4Y2T0X1</accession>
<evidence type="ECO:0000313" key="2">
    <source>
        <dbReference type="EMBL" id="GBN94234.1"/>
    </source>
</evidence>
<dbReference type="EMBL" id="BGPR01025341">
    <property type="protein sequence ID" value="GBN94151.1"/>
    <property type="molecule type" value="Genomic_DNA"/>
</dbReference>
<protein>
    <submittedName>
        <fullName evidence="2">Uncharacterized protein</fullName>
    </submittedName>
</protein>
<dbReference type="EMBL" id="BGPR01025384">
    <property type="protein sequence ID" value="GBN94234.1"/>
    <property type="molecule type" value="Genomic_DNA"/>
</dbReference>
<sequence>MMFSQPEMVELSKAMHWLSQESLAAALFMEIVNRSCKLLRFFSRSQSLTGNRISWVKGHSDVLGNEVADQLVKQATDGSTVHIHIALPKYCLKNPLHVFP</sequence>
<gene>
    <name evidence="2" type="ORF">AVEN_19066_1</name>
    <name evidence="1" type="ORF">AVEN_68691_1</name>
</gene>
<dbReference type="InterPro" id="IPR036397">
    <property type="entry name" value="RNaseH_sf"/>
</dbReference>
<comment type="caution">
    <text evidence="2">The sequence shown here is derived from an EMBL/GenBank/DDBJ whole genome shotgun (WGS) entry which is preliminary data.</text>
</comment>
<organism evidence="2 3">
    <name type="scientific">Araneus ventricosus</name>
    <name type="common">Orbweaver spider</name>
    <name type="synonym">Epeira ventricosa</name>
    <dbReference type="NCBI Taxonomy" id="182803"/>
    <lineage>
        <taxon>Eukaryota</taxon>
        <taxon>Metazoa</taxon>
        <taxon>Ecdysozoa</taxon>
        <taxon>Arthropoda</taxon>
        <taxon>Chelicerata</taxon>
        <taxon>Arachnida</taxon>
        <taxon>Araneae</taxon>
        <taxon>Araneomorphae</taxon>
        <taxon>Entelegynae</taxon>
        <taxon>Araneoidea</taxon>
        <taxon>Araneidae</taxon>
        <taxon>Araneus</taxon>
    </lineage>
</organism>
<dbReference type="OrthoDB" id="6514389at2759"/>
<reference evidence="2 3" key="1">
    <citation type="journal article" date="2019" name="Sci. Rep.">
        <title>Orb-weaving spider Araneus ventricosus genome elucidates the spidroin gene catalogue.</title>
        <authorList>
            <person name="Kono N."/>
            <person name="Nakamura H."/>
            <person name="Ohtoshi R."/>
            <person name="Moran D.A.P."/>
            <person name="Shinohara A."/>
            <person name="Yoshida Y."/>
            <person name="Fujiwara M."/>
            <person name="Mori M."/>
            <person name="Tomita M."/>
            <person name="Arakawa K."/>
        </authorList>
    </citation>
    <scope>NUCLEOTIDE SEQUENCE [LARGE SCALE GENOMIC DNA]</scope>
</reference>
<dbReference type="InterPro" id="IPR012337">
    <property type="entry name" value="RNaseH-like_sf"/>
</dbReference>
<dbReference type="Proteomes" id="UP000499080">
    <property type="component" value="Unassembled WGS sequence"/>
</dbReference>
<dbReference type="Gene3D" id="3.30.420.10">
    <property type="entry name" value="Ribonuclease H-like superfamily/Ribonuclease H"/>
    <property type="match status" value="1"/>
</dbReference>
<name>A0A4Y2T0X1_ARAVE</name>
<dbReference type="GO" id="GO:0003676">
    <property type="term" value="F:nucleic acid binding"/>
    <property type="evidence" value="ECO:0007669"/>
    <property type="project" value="InterPro"/>
</dbReference>
<dbReference type="SUPFAM" id="SSF53098">
    <property type="entry name" value="Ribonuclease H-like"/>
    <property type="match status" value="1"/>
</dbReference>
<keyword evidence="3" id="KW-1185">Reference proteome</keyword>